<dbReference type="Proteomes" id="UP000499080">
    <property type="component" value="Unassembled WGS sequence"/>
</dbReference>
<sequence>MLVGLLSPGLTPFLGRPGLCGYFCTTPVGEVWPVVRFNVQKTPYTVDIQWSRVSNPAFRSRHLTTKPQRPAEEIKSAHQLKCYYVSKTWMTKPQTVKAAFLRPVFSRVPFASFPVVGTRRLEVARGLYKYVKPPFAPSSSAFFAACCTSSELESRCSLSKFFILKEKGKVTRDQMNKLVVETLERDALTGNLAAEGTYDEPTMTCPSKDIVT</sequence>
<organism evidence="1 2">
    <name type="scientific">Araneus ventricosus</name>
    <name type="common">Orbweaver spider</name>
    <name type="synonym">Epeira ventricosa</name>
    <dbReference type="NCBI Taxonomy" id="182803"/>
    <lineage>
        <taxon>Eukaryota</taxon>
        <taxon>Metazoa</taxon>
        <taxon>Ecdysozoa</taxon>
        <taxon>Arthropoda</taxon>
        <taxon>Chelicerata</taxon>
        <taxon>Arachnida</taxon>
        <taxon>Araneae</taxon>
        <taxon>Araneomorphae</taxon>
        <taxon>Entelegynae</taxon>
        <taxon>Araneoidea</taxon>
        <taxon>Araneidae</taxon>
        <taxon>Araneus</taxon>
    </lineage>
</organism>
<evidence type="ECO:0000313" key="1">
    <source>
        <dbReference type="EMBL" id="GBN77743.1"/>
    </source>
</evidence>
<dbReference type="EMBL" id="BGPR01017937">
    <property type="protein sequence ID" value="GBN77743.1"/>
    <property type="molecule type" value="Genomic_DNA"/>
</dbReference>
<keyword evidence="2" id="KW-1185">Reference proteome</keyword>
<gene>
    <name evidence="1" type="ORF">AVEN_249862_1</name>
</gene>
<name>A0A4Y2RPW6_ARAVE</name>
<accession>A0A4Y2RPW6</accession>
<dbReference type="AlphaFoldDB" id="A0A4Y2RPW6"/>
<reference evidence="1 2" key="1">
    <citation type="journal article" date="2019" name="Sci. Rep.">
        <title>Orb-weaving spider Araneus ventricosus genome elucidates the spidroin gene catalogue.</title>
        <authorList>
            <person name="Kono N."/>
            <person name="Nakamura H."/>
            <person name="Ohtoshi R."/>
            <person name="Moran D.A.P."/>
            <person name="Shinohara A."/>
            <person name="Yoshida Y."/>
            <person name="Fujiwara M."/>
            <person name="Mori M."/>
            <person name="Tomita M."/>
            <person name="Arakawa K."/>
        </authorList>
    </citation>
    <scope>NUCLEOTIDE SEQUENCE [LARGE SCALE GENOMIC DNA]</scope>
</reference>
<protein>
    <submittedName>
        <fullName evidence="1">Uncharacterized protein</fullName>
    </submittedName>
</protein>
<evidence type="ECO:0000313" key="2">
    <source>
        <dbReference type="Proteomes" id="UP000499080"/>
    </source>
</evidence>
<proteinExistence type="predicted"/>
<comment type="caution">
    <text evidence="1">The sequence shown here is derived from an EMBL/GenBank/DDBJ whole genome shotgun (WGS) entry which is preliminary data.</text>
</comment>